<evidence type="ECO:0000313" key="3">
    <source>
        <dbReference type="Proteomes" id="UP000077824"/>
    </source>
</evidence>
<dbReference type="AlphaFoldDB" id="A0A172XZK6"/>
<protein>
    <submittedName>
        <fullName evidence="2">Uncharacterized protein</fullName>
    </submittedName>
</protein>
<feature type="transmembrane region" description="Helical" evidence="1">
    <location>
        <begin position="48"/>
        <end position="73"/>
    </location>
</feature>
<dbReference type="EMBL" id="CP015199">
    <property type="protein sequence ID" value="ANF52310.1"/>
    <property type="molecule type" value="Genomic_DNA"/>
</dbReference>
<keyword evidence="1" id="KW-0812">Transmembrane</keyword>
<sequence>MIKFNKMEAVIISERKKSVVTDIILVTIFGLVPLFFFIKWLISSDDVAGSICISVLIIAILFFPIVVISGYIWDVKQKIVLSEAGIKLCYGRNIVDILHGEGSFRIFPDNEIHWNKITGFDISSEERREATEGGGYSTTIRYSLLIKIQNPKVVVYNAQEFKINYSTIRLGKFKEPPNEILGICERFQKSIQNENH</sequence>
<gene>
    <name evidence="2" type="ORF">A0O34_18095</name>
</gene>
<keyword evidence="3" id="KW-1185">Reference proteome</keyword>
<evidence type="ECO:0000313" key="2">
    <source>
        <dbReference type="EMBL" id="ANF52310.1"/>
    </source>
</evidence>
<name>A0A172XZK6_9FLAO</name>
<feature type="transmembrane region" description="Helical" evidence="1">
    <location>
        <begin position="20"/>
        <end position="42"/>
    </location>
</feature>
<keyword evidence="1" id="KW-0472">Membrane</keyword>
<proteinExistence type="predicted"/>
<keyword evidence="1" id="KW-1133">Transmembrane helix</keyword>
<dbReference type="Proteomes" id="UP000077824">
    <property type="component" value="Chromosome"/>
</dbReference>
<evidence type="ECO:0000256" key="1">
    <source>
        <dbReference type="SAM" id="Phobius"/>
    </source>
</evidence>
<reference evidence="2 3" key="1">
    <citation type="submission" date="2016-04" db="EMBL/GenBank/DDBJ databases">
        <title>Complete Genome Sequence of Chryseobacterium sp. IHBB 10212.</title>
        <authorList>
            <person name="Pal M."/>
            <person name="Swarnkar M.K."/>
            <person name="Kaushal K."/>
            <person name="Chhibber S."/>
            <person name="Singh A.K."/>
            <person name="Gulati A."/>
        </authorList>
    </citation>
    <scope>NUCLEOTIDE SEQUENCE [LARGE SCALE GENOMIC DNA]</scope>
    <source>
        <strain evidence="2 3">IHBB 10212</strain>
    </source>
</reference>
<organism evidence="2 3">
    <name type="scientific">Chryseobacterium glaciei</name>
    <dbReference type="NCBI Taxonomy" id="1685010"/>
    <lineage>
        <taxon>Bacteria</taxon>
        <taxon>Pseudomonadati</taxon>
        <taxon>Bacteroidota</taxon>
        <taxon>Flavobacteriia</taxon>
        <taxon>Flavobacteriales</taxon>
        <taxon>Weeksellaceae</taxon>
        <taxon>Chryseobacterium group</taxon>
        <taxon>Chryseobacterium</taxon>
    </lineage>
</organism>
<accession>A0A172XZK6</accession>
<dbReference type="KEGG" id="chh:A0O34_18095"/>